<keyword evidence="3" id="KW-1185">Reference proteome</keyword>
<feature type="region of interest" description="Disordered" evidence="1">
    <location>
        <begin position="243"/>
        <end position="289"/>
    </location>
</feature>
<sequence length="330" mass="35266">MSLVTSTFEEYSATVDTAALVSADPADQDPGDRSARQLFDAVVMNPPFSVPGHPTIWIDHVRLAWRLLTPGGRLTAIVPNGYTFRSDRRHTAIRALVEQVGGTHVALPDDAFGTRGVRAVLLTMDKPLDYTEGAEPAAPRQRGKYQASPEEVAERRASDRELSQLVHEVLDDPAAVSRMQDSLSAGGVSAKVLGYSPRNQAMLLTQCEARGIQLVDVDSPAGWRKRGRKVRPHVAGLRIVAPRGETRTAATDATARTAPGTPAVANAPSTDGGTGSGAGGDTGGESSQDTVLFRMISVFELSQTEPVTEPTQATNNRARQPQRGRGRWAA</sequence>
<feature type="compositionally biased region" description="Gly residues" evidence="1">
    <location>
        <begin position="272"/>
        <end position="283"/>
    </location>
</feature>
<dbReference type="AlphaFoldDB" id="A0A1Q8C2I5"/>
<gene>
    <name evidence="2" type="ORF">BU204_34270</name>
</gene>
<protein>
    <submittedName>
        <fullName evidence="2">Uncharacterized protein</fullName>
    </submittedName>
</protein>
<feature type="region of interest" description="Disordered" evidence="1">
    <location>
        <begin position="130"/>
        <end position="152"/>
    </location>
</feature>
<dbReference type="STRING" id="1912961.BU204_34270"/>
<dbReference type="Proteomes" id="UP000185596">
    <property type="component" value="Unassembled WGS sequence"/>
</dbReference>
<feature type="compositionally biased region" description="Low complexity" evidence="1">
    <location>
        <begin position="247"/>
        <end position="263"/>
    </location>
</feature>
<evidence type="ECO:0000313" key="3">
    <source>
        <dbReference type="Proteomes" id="UP000185596"/>
    </source>
</evidence>
<evidence type="ECO:0000256" key="1">
    <source>
        <dbReference type="SAM" id="MobiDB-lite"/>
    </source>
</evidence>
<dbReference type="InterPro" id="IPR029063">
    <property type="entry name" value="SAM-dependent_MTases_sf"/>
</dbReference>
<name>A0A1Q8C2I5_9PSEU</name>
<dbReference type="EMBL" id="MSIE01000095">
    <property type="protein sequence ID" value="OLF08560.1"/>
    <property type="molecule type" value="Genomic_DNA"/>
</dbReference>
<organism evidence="2 3">
    <name type="scientific">Actinophytocola xanthii</name>
    <dbReference type="NCBI Taxonomy" id="1912961"/>
    <lineage>
        <taxon>Bacteria</taxon>
        <taxon>Bacillati</taxon>
        <taxon>Actinomycetota</taxon>
        <taxon>Actinomycetes</taxon>
        <taxon>Pseudonocardiales</taxon>
        <taxon>Pseudonocardiaceae</taxon>
    </lineage>
</organism>
<reference evidence="2 3" key="1">
    <citation type="submission" date="2016-12" db="EMBL/GenBank/DDBJ databases">
        <title>The draft genome sequence of Actinophytocola sp. 11-183.</title>
        <authorList>
            <person name="Wang W."/>
            <person name="Yuan L."/>
        </authorList>
    </citation>
    <scope>NUCLEOTIDE SEQUENCE [LARGE SCALE GENOMIC DNA]</scope>
    <source>
        <strain evidence="2 3">11-183</strain>
    </source>
</reference>
<accession>A0A1Q8C2I5</accession>
<dbReference type="Gene3D" id="3.40.50.150">
    <property type="entry name" value="Vaccinia Virus protein VP39"/>
    <property type="match status" value="1"/>
</dbReference>
<feature type="region of interest" description="Disordered" evidence="1">
    <location>
        <begin position="302"/>
        <end position="330"/>
    </location>
</feature>
<comment type="caution">
    <text evidence="2">The sequence shown here is derived from an EMBL/GenBank/DDBJ whole genome shotgun (WGS) entry which is preliminary data.</text>
</comment>
<feature type="compositionally biased region" description="Basic residues" evidence="1">
    <location>
        <begin position="320"/>
        <end position="330"/>
    </location>
</feature>
<proteinExistence type="predicted"/>
<evidence type="ECO:0000313" key="2">
    <source>
        <dbReference type="EMBL" id="OLF08560.1"/>
    </source>
</evidence>
<dbReference type="SUPFAM" id="SSF53335">
    <property type="entry name" value="S-adenosyl-L-methionine-dependent methyltransferases"/>
    <property type="match status" value="1"/>
</dbReference>
<feature type="compositionally biased region" description="Polar residues" evidence="1">
    <location>
        <begin position="302"/>
        <end position="319"/>
    </location>
</feature>